<organism evidence="1 2">
    <name type="scientific">Leptospira mayottensis 200901122</name>
    <dbReference type="NCBI Taxonomy" id="1193010"/>
    <lineage>
        <taxon>Bacteria</taxon>
        <taxon>Pseudomonadati</taxon>
        <taxon>Spirochaetota</taxon>
        <taxon>Spirochaetia</taxon>
        <taxon>Leptospirales</taxon>
        <taxon>Leptospiraceae</taxon>
        <taxon>Leptospira</taxon>
    </lineage>
</organism>
<gene>
    <name evidence="1" type="ORF">LEP1GSC125_2982</name>
</gene>
<proteinExistence type="predicted"/>
<accession>A0AA87MNB3</accession>
<dbReference type="EMBL" id="AKWM02000031">
    <property type="protein sequence ID" value="EKS00609.1"/>
    <property type="molecule type" value="Genomic_DNA"/>
</dbReference>
<dbReference type="AlphaFoldDB" id="A0AA87MNB3"/>
<comment type="caution">
    <text evidence="1">The sequence shown here is derived from an EMBL/GenBank/DDBJ whole genome shotgun (WGS) entry which is preliminary data.</text>
</comment>
<name>A0AA87MNB3_9LEPT</name>
<evidence type="ECO:0000313" key="2">
    <source>
        <dbReference type="Proteomes" id="UP000001343"/>
    </source>
</evidence>
<dbReference type="Proteomes" id="UP000001343">
    <property type="component" value="Unassembled WGS sequence"/>
</dbReference>
<protein>
    <submittedName>
        <fullName evidence="1">Uncharacterized protein</fullName>
    </submittedName>
</protein>
<sequence length="53" mass="6321">MKYKVGRYRFLFCASPRNFGYRKRNICDSLFQNQTKQRVLVDGKGQVPRDFTS</sequence>
<reference evidence="1 2" key="1">
    <citation type="journal article" date="2014" name="Int. J. Syst. Evol. Microbiol.">
        <title>Leptospira mayottensis sp. nov., a pathogenic species of the genus Leptospira isolated from humans.</title>
        <authorList>
            <person name="Bourhy P."/>
            <person name="Collet L."/>
            <person name="Brisse S."/>
            <person name="Picardeau M."/>
        </authorList>
    </citation>
    <scope>NUCLEOTIDE SEQUENCE [LARGE SCALE GENOMIC DNA]</scope>
    <source>
        <strain evidence="1 2">200901122</strain>
    </source>
</reference>
<evidence type="ECO:0000313" key="1">
    <source>
        <dbReference type="EMBL" id="EKS00609.1"/>
    </source>
</evidence>